<feature type="region of interest" description="Disordered" evidence="1">
    <location>
        <begin position="150"/>
        <end position="169"/>
    </location>
</feature>
<feature type="compositionally biased region" description="Low complexity" evidence="1">
    <location>
        <begin position="63"/>
        <end position="77"/>
    </location>
</feature>
<feature type="region of interest" description="Disordered" evidence="1">
    <location>
        <begin position="199"/>
        <end position="234"/>
    </location>
</feature>
<feature type="region of interest" description="Disordered" evidence="1">
    <location>
        <begin position="1"/>
        <end position="96"/>
    </location>
</feature>
<feature type="compositionally biased region" description="Pro residues" evidence="1">
    <location>
        <begin position="32"/>
        <end position="42"/>
    </location>
</feature>
<feature type="compositionally biased region" description="Pro residues" evidence="1">
    <location>
        <begin position="78"/>
        <end position="96"/>
    </location>
</feature>
<name>A0A1X6NL94_PORUM</name>
<reference evidence="2 3" key="1">
    <citation type="submission" date="2017-03" db="EMBL/GenBank/DDBJ databases">
        <title>WGS assembly of Porphyra umbilicalis.</title>
        <authorList>
            <person name="Brawley S.H."/>
            <person name="Blouin N.A."/>
            <person name="Ficko-Blean E."/>
            <person name="Wheeler G.L."/>
            <person name="Lohr M."/>
            <person name="Goodson H.V."/>
            <person name="Jenkins J.W."/>
            <person name="Blaby-Haas C.E."/>
            <person name="Helliwell K.E."/>
            <person name="Chan C."/>
            <person name="Marriage T."/>
            <person name="Bhattacharya D."/>
            <person name="Klein A.S."/>
            <person name="Badis Y."/>
            <person name="Brodie J."/>
            <person name="Cao Y."/>
            <person name="Collen J."/>
            <person name="Dittami S.M."/>
            <person name="Gachon C.M."/>
            <person name="Green B.R."/>
            <person name="Karpowicz S."/>
            <person name="Kim J.W."/>
            <person name="Kudahl U."/>
            <person name="Lin S."/>
            <person name="Michel G."/>
            <person name="Mittag M."/>
            <person name="Olson B.J."/>
            <person name="Pangilinan J."/>
            <person name="Peng Y."/>
            <person name="Qiu H."/>
            <person name="Shu S."/>
            <person name="Singer J.T."/>
            <person name="Smith A.G."/>
            <person name="Sprecher B.N."/>
            <person name="Wagner V."/>
            <person name="Wang W."/>
            <person name="Wang Z.-Y."/>
            <person name="Yan J."/>
            <person name="Yarish C."/>
            <person name="Zoeuner-Riek S."/>
            <person name="Zhuang Y."/>
            <person name="Zou Y."/>
            <person name="Lindquist E.A."/>
            <person name="Grimwood J."/>
            <person name="Barry K."/>
            <person name="Rokhsar D.S."/>
            <person name="Schmutz J."/>
            <person name="Stiller J.W."/>
            <person name="Grossman A.R."/>
            <person name="Prochnik S.E."/>
        </authorList>
    </citation>
    <scope>NUCLEOTIDE SEQUENCE [LARGE SCALE GENOMIC DNA]</scope>
    <source>
        <strain evidence="2">4086291</strain>
    </source>
</reference>
<evidence type="ECO:0000313" key="2">
    <source>
        <dbReference type="EMBL" id="OSX69300.1"/>
    </source>
</evidence>
<feature type="compositionally biased region" description="Low complexity" evidence="1">
    <location>
        <begin position="8"/>
        <end position="31"/>
    </location>
</feature>
<feature type="compositionally biased region" description="Pro residues" evidence="1">
    <location>
        <begin position="51"/>
        <end position="61"/>
    </location>
</feature>
<dbReference type="AlphaFoldDB" id="A0A1X6NL94"/>
<evidence type="ECO:0000256" key="1">
    <source>
        <dbReference type="SAM" id="MobiDB-lite"/>
    </source>
</evidence>
<proteinExistence type="predicted"/>
<keyword evidence="3" id="KW-1185">Reference proteome</keyword>
<sequence>MSVALEWTLAGSTPPAAAPTAAAASSAAARLLPPPRPPPPALSPRRALTLLPPPGGLPSPPVAATAADAAKGLTARPAPLPAAPQPAARPPAPLLPMAPTAAAGGVVSLRRRPVVGSPNAAASVAVAIFAGGTSESFDIPVTRHRQPCPWAGPDSSPPPASGGTVTTRAATRPRPVCSWEPLMHPNRVVGPLEHQQEVGRGGSIGAATNRDVKPSAVAPSGISRHQNSVLTVPQ</sequence>
<gene>
    <name evidence="2" type="ORF">BU14_1639s0002</name>
</gene>
<protein>
    <submittedName>
        <fullName evidence="2">Uncharacterized protein</fullName>
    </submittedName>
</protein>
<dbReference type="Proteomes" id="UP000218209">
    <property type="component" value="Unassembled WGS sequence"/>
</dbReference>
<organism evidence="2 3">
    <name type="scientific">Porphyra umbilicalis</name>
    <name type="common">Purple laver</name>
    <name type="synonym">Red alga</name>
    <dbReference type="NCBI Taxonomy" id="2786"/>
    <lineage>
        <taxon>Eukaryota</taxon>
        <taxon>Rhodophyta</taxon>
        <taxon>Bangiophyceae</taxon>
        <taxon>Bangiales</taxon>
        <taxon>Bangiaceae</taxon>
        <taxon>Porphyra</taxon>
    </lineage>
</organism>
<dbReference type="EMBL" id="KV919629">
    <property type="protein sequence ID" value="OSX69300.1"/>
    <property type="molecule type" value="Genomic_DNA"/>
</dbReference>
<accession>A0A1X6NL94</accession>
<feature type="compositionally biased region" description="Polar residues" evidence="1">
    <location>
        <begin position="223"/>
        <end position="234"/>
    </location>
</feature>
<evidence type="ECO:0000313" key="3">
    <source>
        <dbReference type="Proteomes" id="UP000218209"/>
    </source>
</evidence>